<name>D7TUG5_VITVI</name>
<proteinExistence type="predicted"/>
<dbReference type="InParanoid" id="D7TUG5"/>
<dbReference type="PaxDb" id="29760-VIT_03s0017g02220.t01"/>
<gene>
    <name evidence="1" type="ordered locus">VIT_03s0017g02220</name>
</gene>
<protein>
    <submittedName>
        <fullName evidence="1">Uncharacterized protein</fullName>
    </submittedName>
</protein>
<reference evidence="2" key="1">
    <citation type="journal article" date="2007" name="Nature">
        <title>The grapevine genome sequence suggests ancestral hexaploidization in major angiosperm phyla.</title>
        <authorList>
            <consortium name="The French-Italian Public Consortium for Grapevine Genome Characterization."/>
            <person name="Jaillon O."/>
            <person name="Aury J.-M."/>
            <person name="Noel B."/>
            <person name="Policriti A."/>
            <person name="Clepet C."/>
            <person name="Casagrande A."/>
            <person name="Choisne N."/>
            <person name="Aubourg S."/>
            <person name="Vitulo N."/>
            <person name="Jubin C."/>
            <person name="Vezzi A."/>
            <person name="Legeai F."/>
            <person name="Hugueney P."/>
            <person name="Dasilva C."/>
            <person name="Horner D."/>
            <person name="Mica E."/>
            <person name="Jublot D."/>
            <person name="Poulain J."/>
            <person name="Bruyere C."/>
            <person name="Billault A."/>
            <person name="Segurens B."/>
            <person name="Gouyvenoux M."/>
            <person name="Ugarte E."/>
            <person name="Cattonaro F."/>
            <person name="Anthouard V."/>
            <person name="Vico V."/>
            <person name="Del Fabbro C."/>
            <person name="Alaux M."/>
            <person name="Di Gaspero G."/>
            <person name="Dumas V."/>
            <person name="Felice N."/>
            <person name="Paillard S."/>
            <person name="Juman I."/>
            <person name="Moroldo M."/>
            <person name="Scalabrin S."/>
            <person name="Canaguier A."/>
            <person name="Le Clainche I."/>
            <person name="Malacrida G."/>
            <person name="Durand E."/>
            <person name="Pesole G."/>
            <person name="Laucou V."/>
            <person name="Chatelet P."/>
            <person name="Merdinoglu D."/>
            <person name="Delledonne M."/>
            <person name="Pezzotti M."/>
            <person name="Lecharny A."/>
            <person name="Scarpelli C."/>
            <person name="Artiguenave F."/>
            <person name="Pe M.E."/>
            <person name="Valle G."/>
            <person name="Morgante M."/>
            <person name="Caboche M."/>
            <person name="Adam-Blondon A.-F."/>
            <person name="Weissenbach J."/>
            <person name="Quetier F."/>
            <person name="Wincker P."/>
        </authorList>
    </citation>
    <scope>NUCLEOTIDE SEQUENCE [LARGE SCALE GENOMIC DNA]</scope>
    <source>
        <strain evidence="2">cv. Pinot noir / PN40024</strain>
    </source>
</reference>
<dbReference type="EMBL" id="FN596248">
    <property type="protein sequence ID" value="CBI34140.3"/>
    <property type="molecule type" value="Genomic_DNA"/>
</dbReference>
<keyword evidence="2" id="KW-1185">Reference proteome</keyword>
<dbReference type="HOGENOM" id="CLU_3378056_0_0_1"/>
<evidence type="ECO:0000313" key="1">
    <source>
        <dbReference type="EMBL" id="CBI34140.3"/>
    </source>
</evidence>
<accession>D7TUG5</accession>
<sequence length="34" mass="3805">MGSNSQVPNLIIKSRWIDSNSPCLLHLPAYEGYT</sequence>
<dbReference type="Proteomes" id="UP000009183">
    <property type="component" value="Chromosome 3"/>
</dbReference>
<dbReference type="AlphaFoldDB" id="D7TUG5"/>
<organism evidence="1 2">
    <name type="scientific">Vitis vinifera</name>
    <name type="common">Grape</name>
    <dbReference type="NCBI Taxonomy" id="29760"/>
    <lineage>
        <taxon>Eukaryota</taxon>
        <taxon>Viridiplantae</taxon>
        <taxon>Streptophyta</taxon>
        <taxon>Embryophyta</taxon>
        <taxon>Tracheophyta</taxon>
        <taxon>Spermatophyta</taxon>
        <taxon>Magnoliopsida</taxon>
        <taxon>eudicotyledons</taxon>
        <taxon>Gunneridae</taxon>
        <taxon>Pentapetalae</taxon>
        <taxon>rosids</taxon>
        <taxon>Vitales</taxon>
        <taxon>Vitaceae</taxon>
        <taxon>Viteae</taxon>
        <taxon>Vitis</taxon>
    </lineage>
</organism>
<evidence type="ECO:0000313" key="2">
    <source>
        <dbReference type="Proteomes" id="UP000009183"/>
    </source>
</evidence>